<dbReference type="Pfam" id="PF13432">
    <property type="entry name" value="TPR_16"/>
    <property type="match status" value="1"/>
</dbReference>
<dbReference type="GO" id="GO:0003341">
    <property type="term" value="P:cilium movement"/>
    <property type="evidence" value="ECO:0000318"/>
    <property type="project" value="GO_Central"/>
</dbReference>
<feature type="repeat" description="TPR" evidence="3">
    <location>
        <begin position="903"/>
        <end position="936"/>
    </location>
</feature>
<evidence type="ECO:0000256" key="1">
    <source>
        <dbReference type="ARBA" id="ARBA00022737"/>
    </source>
</evidence>
<keyword evidence="1" id="KW-0677">Repeat</keyword>
<feature type="compositionally biased region" description="Basic and acidic residues" evidence="4">
    <location>
        <begin position="82"/>
        <end position="100"/>
    </location>
</feature>
<dbReference type="HOGENOM" id="CLU_289923_0_0_1"/>
<proteinExistence type="predicted"/>
<reference evidence="5 6" key="1">
    <citation type="journal article" date="2011" name="Science">
        <title>The Selaginella genome identifies genetic changes associated with the evolution of vascular plants.</title>
        <authorList>
            <person name="Banks J.A."/>
            <person name="Nishiyama T."/>
            <person name="Hasebe M."/>
            <person name="Bowman J.L."/>
            <person name="Gribskov M."/>
            <person name="dePamphilis C."/>
            <person name="Albert V.A."/>
            <person name="Aono N."/>
            <person name="Aoyama T."/>
            <person name="Ambrose B.A."/>
            <person name="Ashton N.W."/>
            <person name="Axtell M.J."/>
            <person name="Barker E."/>
            <person name="Barker M.S."/>
            <person name="Bennetzen J.L."/>
            <person name="Bonawitz N.D."/>
            <person name="Chapple C."/>
            <person name="Cheng C."/>
            <person name="Correa L.G."/>
            <person name="Dacre M."/>
            <person name="DeBarry J."/>
            <person name="Dreyer I."/>
            <person name="Elias M."/>
            <person name="Engstrom E.M."/>
            <person name="Estelle M."/>
            <person name="Feng L."/>
            <person name="Finet C."/>
            <person name="Floyd S.K."/>
            <person name="Frommer W.B."/>
            <person name="Fujita T."/>
            <person name="Gramzow L."/>
            <person name="Gutensohn M."/>
            <person name="Harholt J."/>
            <person name="Hattori M."/>
            <person name="Heyl A."/>
            <person name="Hirai T."/>
            <person name="Hiwatashi Y."/>
            <person name="Ishikawa M."/>
            <person name="Iwata M."/>
            <person name="Karol K.G."/>
            <person name="Koehler B."/>
            <person name="Kolukisaoglu U."/>
            <person name="Kubo M."/>
            <person name="Kurata T."/>
            <person name="Lalonde S."/>
            <person name="Li K."/>
            <person name="Li Y."/>
            <person name="Litt A."/>
            <person name="Lyons E."/>
            <person name="Manning G."/>
            <person name="Maruyama T."/>
            <person name="Michael T.P."/>
            <person name="Mikami K."/>
            <person name="Miyazaki S."/>
            <person name="Morinaga S."/>
            <person name="Murata T."/>
            <person name="Mueller-Roeber B."/>
            <person name="Nelson D.R."/>
            <person name="Obara M."/>
            <person name="Oguri Y."/>
            <person name="Olmstead R.G."/>
            <person name="Onodera N."/>
            <person name="Petersen B.L."/>
            <person name="Pils B."/>
            <person name="Prigge M."/>
            <person name="Rensing S.A."/>
            <person name="Riano-Pachon D.M."/>
            <person name="Roberts A.W."/>
            <person name="Sato Y."/>
            <person name="Scheller H.V."/>
            <person name="Schulz B."/>
            <person name="Schulz C."/>
            <person name="Shakirov E.V."/>
            <person name="Shibagaki N."/>
            <person name="Shinohara N."/>
            <person name="Shippen D.E."/>
            <person name="Soerensen I."/>
            <person name="Sotooka R."/>
            <person name="Sugimoto N."/>
            <person name="Sugita M."/>
            <person name="Sumikawa N."/>
            <person name="Tanurdzic M."/>
            <person name="Theissen G."/>
            <person name="Ulvskov P."/>
            <person name="Wakazuki S."/>
            <person name="Weng J.K."/>
            <person name="Willats W.W."/>
            <person name="Wipf D."/>
            <person name="Wolf P.G."/>
            <person name="Yang L."/>
            <person name="Zimmer A.D."/>
            <person name="Zhu Q."/>
            <person name="Mitros T."/>
            <person name="Hellsten U."/>
            <person name="Loque D."/>
            <person name="Otillar R."/>
            <person name="Salamov A."/>
            <person name="Schmutz J."/>
            <person name="Shapiro H."/>
            <person name="Lindquist E."/>
            <person name="Lucas S."/>
            <person name="Rokhsar D."/>
            <person name="Grigoriev I.V."/>
        </authorList>
    </citation>
    <scope>NUCLEOTIDE SEQUENCE [LARGE SCALE GENOMIC DNA]</scope>
</reference>
<dbReference type="EMBL" id="GL377614">
    <property type="protein sequence ID" value="EFJ17449.1"/>
    <property type="molecule type" value="Genomic_DNA"/>
</dbReference>
<dbReference type="InterPro" id="IPR019734">
    <property type="entry name" value="TPR_rpt"/>
</dbReference>
<dbReference type="GO" id="GO:0031514">
    <property type="term" value="C:motile cilium"/>
    <property type="evidence" value="ECO:0000318"/>
    <property type="project" value="GO_Central"/>
</dbReference>
<dbReference type="GO" id="GO:0060271">
    <property type="term" value="P:cilium assembly"/>
    <property type="evidence" value="ECO:0000318"/>
    <property type="project" value="GO_Central"/>
</dbReference>
<dbReference type="Gene3D" id="1.25.40.10">
    <property type="entry name" value="Tetratricopeptide repeat domain"/>
    <property type="match status" value="3"/>
</dbReference>
<dbReference type="PROSITE" id="PS50005">
    <property type="entry name" value="TPR"/>
    <property type="match status" value="1"/>
</dbReference>
<evidence type="ECO:0000313" key="6">
    <source>
        <dbReference type="Proteomes" id="UP000001514"/>
    </source>
</evidence>
<accession>D8SE63</accession>
<dbReference type="SUPFAM" id="SSF48452">
    <property type="entry name" value="TPR-like"/>
    <property type="match status" value="3"/>
</dbReference>
<organism evidence="6">
    <name type="scientific">Selaginella moellendorffii</name>
    <name type="common">Spikemoss</name>
    <dbReference type="NCBI Taxonomy" id="88036"/>
    <lineage>
        <taxon>Eukaryota</taxon>
        <taxon>Viridiplantae</taxon>
        <taxon>Streptophyta</taxon>
        <taxon>Embryophyta</taxon>
        <taxon>Tracheophyta</taxon>
        <taxon>Lycopodiopsida</taxon>
        <taxon>Selaginellales</taxon>
        <taxon>Selaginellaceae</taxon>
        <taxon>Selaginella</taxon>
    </lineage>
</organism>
<dbReference type="KEGG" id="smo:SELMODRAFT_421106"/>
<dbReference type="PANTHER" id="PTHR44314:SF1">
    <property type="entry name" value="CILIA- AND FLAGELLA-ASSOCIATED PROTEIN 70"/>
    <property type="match status" value="1"/>
</dbReference>
<keyword evidence="6" id="KW-1185">Reference proteome</keyword>
<gene>
    <name evidence="5" type="ORF">SELMODRAFT_421106</name>
</gene>
<evidence type="ECO:0000256" key="2">
    <source>
        <dbReference type="ARBA" id="ARBA00022803"/>
    </source>
</evidence>
<dbReference type="OMA" id="NPRTWAY"/>
<protein>
    <submittedName>
        <fullName evidence="5">Uncharacterized protein</fullName>
    </submittedName>
</protein>
<sequence>MDGGEERKENKCKIRVEIISAENVWLLEPGGGEKPRAAVCIKFPNHSKGDEELFESEAFPAFIPPSPEPTLEETQKVVAEAESTKTTKKDEKKKAGKVQDDTGPSLAGNYPMAFCKEFQRVADWPFLHTLTIEPMVIILQWVSPTNAVKATAGTCNVDLGPLLRLNEQLLEVSCTLQAPQEDTASGKGKGAPPQKDAPKAAKKGGEAIPPLLESASMKLVMSTSSPLLSETDRAEAVDFEIKSLMVKCPPPNLAEFKEKSADDPYFYSLKFEFPGFVGRWWESVTMSDELKLNLSCGLASDGIVDIAHLPSGKVPDVLSSVPTAEEHMEPIVTWKSSFKRFLPSEAAMDLKKRVRRGNMCYGELSRFVKDGRSDIIDPCFKNYHCGFWIDLSPLVEDGITEATLTCILQDCRANGKPFFTQPDRVVDLKKSVSLEQVDPQAPDKNCWKESKSFLQIHVRTSQPLEPIWFPPPEPQIMLCDVIPPRPKRQNVYNAMQVAIQQFNAFIIIAAKTIAECHVELVNKRKKQKSCLGCLSRVKHMEELRKHLSQELHNLGAWQEIKENMKSSVFKIASERFKFKREDIIRSNKFEFCNTIYVQLMEEIQLTLAEVFSEKRKIDRNLPQTIYTLESLKQLADEYEVEGDLKSADKFHLDRLIGEGANCPHTWFQYGSYWMRCKNKDHGKAEECFREAINLYREHLPSLLAFACLLWHRGFYDQAETIIRSAIDLNPEEEFVLWAILARIYDSRSERTSFLSARRRAEVLFNELIALSEHTPLLRMDSAGFPFSATSFILRNAMSNSPFVQAALCLLDLNLPAEAHDLLMLEDEVFTCTVEFKLSLAIVAHQKGDMVESEKMFKEALNLEYEDAKTWCLLAHVRYSDNQFEESLKAYMKTLHFKKGELYEYAHIELGNIYMRLGNFEKARQTFLTGATLFPCSSMWLGAGAAFYKLGDMVNAEIALVEGNLLDSQNFKIWAYLALVCINTSRMEEAEFALHQALKNIKDAKLLYEVGVAFASKKNFRFAEMALTESLREENNLNARFDLGDVLYQQGKTNELCC</sequence>
<evidence type="ECO:0000313" key="5">
    <source>
        <dbReference type="EMBL" id="EFJ17449.1"/>
    </source>
</evidence>
<evidence type="ECO:0000256" key="3">
    <source>
        <dbReference type="PROSITE-ProRule" id="PRU00339"/>
    </source>
</evidence>
<dbReference type="AlphaFoldDB" id="D8SE63"/>
<dbReference type="PANTHER" id="PTHR44314">
    <property type="entry name" value="CILIA- AND FLAGELLA-ASSOCIATED PROTEIN 70"/>
    <property type="match status" value="1"/>
</dbReference>
<name>D8SE63_SELML</name>
<dbReference type="Gramene" id="EFJ17449">
    <property type="protein sequence ID" value="EFJ17449"/>
    <property type="gene ID" value="SELMODRAFT_421106"/>
</dbReference>
<dbReference type="eggNOG" id="ENOG502QSJ2">
    <property type="taxonomic scope" value="Eukaryota"/>
</dbReference>
<feature type="region of interest" description="Disordered" evidence="4">
    <location>
        <begin position="181"/>
        <end position="205"/>
    </location>
</feature>
<dbReference type="InParanoid" id="D8SE63"/>
<dbReference type="InterPro" id="IPR011990">
    <property type="entry name" value="TPR-like_helical_dom_sf"/>
</dbReference>
<dbReference type="Proteomes" id="UP000001514">
    <property type="component" value="Unassembled WGS sequence"/>
</dbReference>
<evidence type="ECO:0000256" key="4">
    <source>
        <dbReference type="SAM" id="MobiDB-lite"/>
    </source>
</evidence>
<feature type="compositionally biased region" description="Basic and acidic residues" evidence="4">
    <location>
        <begin position="196"/>
        <end position="205"/>
    </location>
</feature>
<feature type="region of interest" description="Disordered" evidence="4">
    <location>
        <begin position="80"/>
        <end position="102"/>
    </location>
</feature>
<dbReference type="STRING" id="88036.D8SE63"/>
<keyword evidence="2 3" id="KW-0802">TPR repeat</keyword>
<dbReference type="SMART" id="SM00028">
    <property type="entry name" value="TPR"/>
    <property type="match status" value="6"/>
</dbReference>
<dbReference type="InterPro" id="IPR052628">
    <property type="entry name" value="CFAP70"/>
</dbReference>